<keyword evidence="2" id="KW-1185">Reference proteome</keyword>
<sequence>MNERFNQHSPGVTLEQVAIHDPDETEYRYVLGQNIYRKGRHSLKLKLEMFKDTFWMFVGILKENVVAQPDSMSHGWPGSYGWGLGKGGAKWENGVSTDENGLHDVLQGDVVKLVLDCDAANLSLLHLRTNQQFHIEIPKSQTWRLHVNLFNKDDKICLVNE</sequence>
<dbReference type="SUPFAM" id="SSF49899">
    <property type="entry name" value="Concanavalin A-like lectins/glucanases"/>
    <property type="match status" value="1"/>
</dbReference>
<dbReference type="Proteomes" id="UP001152795">
    <property type="component" value="Unassembled WGS sequence"/>
</dbReference>
<evidence type="ECO:0000313" key="1">
    <source>
        <dbReference type="EMBL" id="CAB4042459.1"/>
    </source>
</evidence>
<accession>A0A6S7LTE4</accession>
<evidence type="ECO:0000313" key="2">
    <source>
        <dbReference type="Proteomes" id="UP001152795"/>
    </source>
</evidence>
<dbReference type="Gene3D" id="2.60.120.920">
    <property type="match status" value="1"/>
</dbReference>
<comment type="caution">
    <text evidence="1">The sequence shown here is derived from an EMBL/GenBank/DDBJ whole genome shotgun (WGS) entry which is preliminary data.</text>
</comment>
<proteinExistence type="predicted"/>
<protein>
    <submittedName>
        <fullName evidence="1">Uncharacterized protein</fullName>
    </submittedName>
</protein>
<dbReference type="OrthoDB" id="9994827at2759"/>
<dbReference type="InterPro" id="IPR013320">
    <property type="entry name" value="ConA-like_dom_sf"/>
</dbReference>
<organism evidence="1 2">
    <name type="scientific">Paramuricea clavata</name>
    <name type="common">Red gorgonian</name>
    <name type="synonym">Violescent sea-whip</name>
    <dbReference type="NCBI Taxonomy" id="317549"/>
    <lineage>
        <taxon>Eukaryota</taxon>
        <taxon>Metazoa</taxon>
        <taxon>Cnidaria</taxon>
        <taxon>Anthozoa</taxon>
        <taxon>Octocorallia</taxon>
        <taxon>Malacalcyonacea</taxon>
        <taxon>Plexauridae</taxon>
        <taxon>Paramuricea</taxon>
    </lineage>
</organism>
<dbReference type="AlphaFoldDB" id="A0A6S7LTE4"/>
<gene>
    <name evidence="1" type="ORF">PACLA_8A030473</name>
</gene>
<dbReference type="InterPro" id="IPR043136">
    <property type="entry name" value="B30.2/SPRY_sf"/>
</dbReference>
<dbReference type="EMBL" id="CACRXK020030171">
    <property type="protein sequence ID" value="CAB4042459.1"/>
    <property type="molecule type" value="Genomic_DNA"/>
</dbReference>
<name>A0A6S7LTE4_PARCT</name>
<reference evidence="1" key="1">
    <citation type="submission" date="2020-04" db="EMBL/GenBank/DDBJ databases">
        <authorList>
            <person name="Alioto T."/>
            <person name="Alioto T."/>
            <person name="Gomez Garrido J."/>
        </authorList>
    </citation>
    <scope>NUCLEOTIDE SEQUENCE</scope>
    <source>
        <strain evidence="1">A484AB</strain>
    </source>
</reference>